<evidence type="ECO:0000259" key="2">
    <source>
        <dbReference type="SMART" id="SM00306"/>
    </source>
</evidence>
<feature type="compositionally biased region" description="Polar residues" evidence="1">
    <location>
        <begin position="765"/>
        <end position="785"/>
    </location>
</feature>
<feature type="region of interest" description="Disordered" evidence="1">
    <location>
        <begin position="1345"/>
        <end position="1364"/>
    </location>
</feature>
<reference evidence="3" key="1">
    <citation type="submission" date="2022-10" db="EMBL/GenBank/DDBJ databases">
        <title>The complete genomes of actinobacterial strains from the NBC collection.</title>
        <authorList>
            <person name="Joergensen T.S."/>
            <person name="Alvarez Arevalo M."/>
            <person name="Sterndorff E.B."/>
            <person name="Faurdal D."/>
            <person name="Vuksanovic O."/>
            <person name="Mourched A.-S."/>
            <person name="Charusanti P."/>
            <person name="Shaw S."/>
            <person name="Blin K."/>
            <person name="Weber T."/>
        </authorList>
    </citation>
    <scope>NUCLEOTIDE SEQUENCE</scope>
    <source>
        <strain evidence="3">NBC_00283</strain>
    </source>
</reference>
<dbReference type="InterPro" id="IPR031325">
    <property type="entry name" value="RHS_repeat"/>
</dbReference>
<dbReference type="PANTHER" id="PTHR32305">
    <property type="match status" value="1"/>
</dbReference>
<dbReference type="NCBIfam" id="TIGR03696">
    <property type="entry name" value="Rhs_assc_core"/>
    <property type="match status" value="1"/>
</dbReference>
<organism evidence="3 4">
    <name type="scientific">Streptomyces goshikiensis</name>
    <dbReference type="NCBI Taxonomy" id="1942"/>
    <lineage>
        <taxon>Bacteria</taxon>
        <taxon>Bacillati</taxon>
        <taxon>Actinomycetota</taxon>
        <taxon>Actinomycetes</taxon>
        <taxon>Kitasatosporales</taxon>
        <taxon>Streptomycetaceae</taxon>
        <taxon>Streptomyces</taxon>
    </lineage>
</organism>
<dbReference type="Pfam" id="PF05593">
    <property type="entry name" value="RHS_repeat"/>
    <property type="match status" value="1"/>
</dbReference>
<gene>
    <name evidence="3" type="ORF">OHU17_31440</name>
</gene>
<dbReference type="NCBIfam" id="TIGR01643">
    <property type="entry name" value="YD_repeat_2x"/>
    <property type="match status" value="1"/>
</dbReference>
<dbReference type="PROSITE" id="PS50818">
    <property type="entry name" value="INTEIN_C_TER"/>
    <property type="match status" value="1"/>
</dbReference>
<dbReference type="InterPro" id="IPR006141">
    <property type="entry name" value="Intein_N"/>
</dbReference>
<dbReference type="PROSITE" id="PS50817">
    <property type="entry name" value="INTEIN_N_TER"/>
    <property type="match status" value="1"/>
</dbReference>
<dbReference type="InterPro" id="IPR003587">
    <property type="entry name" value="Hint_dom_N"/>
</dbReference>
<dbReference type="SMART" id="SM00306">
    <property type="entry name" value="HintN"/>
    <property type="match status" value="1"/>
</dbReference>
<dbReference type="InterPro" id="IPR036844">
    <property type="entry name" value="Hint_dom_sf"/>
</dbReference>
<dbReference type="Gene3D" id="2.180.10.10">
    <property type="entry name" value="RHS repeat-associated core"/>
    <property type="match status" value="2"/>
</dbReference>
<sequence length="2335" mass="248130">MSNRPGLMPDLFRGDRFQRKRRFRAGIVGAISTALTVSMLTGPAWAGPQKFKLREVQKTKSVKGQDLKPGKKKAPAPAGQWKPTPVAWPTPGTAEVTLPAPSPLAKTNLFTQSQAGSLPVRVTPTAQPSPSAKAKSLAPAKDLAAPGRVKVTVADREKTQQAGIDGLLLSVQRTDGSTSAGTAQVEVDYSKIKGAYGANWASSLQLIALPDCALTTPAKPECLKGTPLPTRNNPATGTLSAAVDLPAAKGSANKAMVSSAGGSWLATPAGGMSVLAAAPGAAGSDGSFKATSLAASGSWSAGGNAGGFGWNLPIATPPVAGGLSPSINLSYSSSAVDGRTGTTNNQASWIGEGWQYSPGFIERTYAPCEYDKQGGNNGEKVGDLCWKSENATMSLNGSSSELVWDSGKKVWKPSTDDGSRVERVYDSPGNNSGDADSEYWRVTTTDGTQYWFGKNRLPGWTTGKEETKSVNTVPVFGNHTGEQGHGSDFASSSEMQGWRWNLDYVVDPHGNAMALYYGRYTAYYAKNGKIDAPVAYFRDSVLKKISYGLRAGEVYTPALAPAQVNFNVSNRCTAGTCTLDQAHASDWPDVPVHLDCNEGVRCLQGSPTFWSSKRLTSIDTVALVGDAHQPVDTWTLAQSYPSTGDTGTPALWLDSVQHTGKAGTLTDIAMPKTVFTGTPMPNRVDKADGRPPINKRRITQITNETGANTFVTYSPAECSPTNLPAADDTNTKRCYPSWWTRDGGTEEVKDYFHKYLVTKVEDTDTTAGTGSPSKTTTYEYPSTPNWRRDQNEFTVDKHRTWNDFRGYRTVRTLVGTTNRIKSETDYYTGMAGDKLANGTTRAVADINGVTDRDDFAGQVSENRGYAGESGAVVGKSVNVPWDSGINATRSVKGVTDPDKPNDAAPTLEPKTARFPGMAKSVGSTLMGDGSWRSVTLTRVYDSTYGLLLAQGDDGGGGTTPKCGVNTYTAPDTANWLIAYQAQVTTTTSAPCSTTINNAEVTTASRTSYDGQAVGAAPKAGQANETKVEQASRLDTSNQLVWETIGQSTHDQYGRPLTVTGQDQQTTTTSYGPATGGQPTSTTVTNPKGYTLTTTLDGLRSLPLSVKDPNGRSSASEYDALGRLTKSWGTGRPTTAQPNGTVTYNISNTAPSTIVSKGLNEDGTWSTSTTFYDSLMRQRQTQSDATGVVGRVITDVFYDDHGRPYRANAPYYNASAVSGNLFVVPDNAIPSATTTEYDERGRAISAIQLSLNTEKWRSTTTYGPDWTAVVPPTGAPASLVVTDAIGRVTERRTYKDRNPLIGAAATQYEKSTYSYDRAGQLAKVTDNSGRNSWTYRYDLRGRQTEAVDPDKGKSTTTFGPDGRTETVTDARGVTLASTYDILGRPETLRKGSVTGAKLSEWTYDTVTAGLGLPATTTRYDGTAAYTSAVTGYDSSGAPAGTQVTIPSVPGEEKLAGTYTLTGTSTPVSGFAATVTYGTTNPNATTALPAETVTNGYGAQDQLGIVSSNLNQAYLRGAAYTEFGELAQAQLGNLGSMVIQSLFRDPVTRRVVRADVDREASGPGNLSSAKYTYDLAGNITRVLDEQNDFTVKDDQCFAYDWAARLSEAWTSGDNCTTKPVNGSGSPNLGTVDPYWTSWTFTDTGQRATETQHKAGPVAADITRTHTYPTTVGAAQGHALRSVTATGGATGTDTYGYDAAGNMTGKTPATGSGQTMTWNDEGDLASSTTAGATTSFLYDTTGTRVLKREPTATTLYLPGGQELVLDKTTGTVSGTRYYSVPGGTAMRTSTDGRVRFLVADHHGTNTLSIAASTLSFNRRKQLPYGGERGAPPAAWPSQKGFVGGDIDKTTGLTHIGARDYDTKLGQFISVDPLLSLDQPQSLNGYSYANNTPITESDPTGERSEECGTLYDCGKKGTITFSNTKEITYRSFDAQYMYYESRVGLKSGPEGWNRRTISSQINKNMSWKPPKPKPVLTSIAAILGGMGQGLADFNDLVGRLNPAKPLFDALDIPGSGDLYRSGMTNLGVDVDGSDYDVGETISPLPGGALTHVASKVAKARKGARVAEAIAVACNKCFLAGTKVLMADGTTKSIEDIAVGDEVKATDPETGETGSRRVDQLIITEDDKHFNTLSIATEDGIEELTATHEHPFWSPSLKTWVEARNLTPGSTLLTDDGKTVIVTANKPSTKHAVTYNLNVNDLHTYYVLAGATPVLVHNCNTGDPLVAHANQIRNQTGVKFVSEYTSPSGQKYYGRNKHGQQASGPLKTALDEVDHHGGCAEVHCLIQAQAAEGPAAIRGGTMRTVQSRNNSMPTSNTTGHGGPASPCGRCTRLLDYLGIG</sequence>
<protein>
    <submittedName>
        <fullName evidence="3">Polymorphic toxin-type HINT domain-containing protein</fullName>
    </submittedName>
</protein>
<dbReference type="EMBL" id="CP108057">
    <property type="protein sequence ID" value="WUO49987.1"/>
    <property type="molecule type" value="Genomic_DNA"/>
</dbReference>
<dbReference type="Gene3D" id="2.170.16.10">
    <property type="entry name" value="Hedgehog/Intein (Hint) domain"/>
    <property type="match status" value="1"/>
</dbReference>
<proteinExistence type="predicted"/>
<name>A0ABZ1RT00_9ACTN</name>
<feature type="compositionally biased region" description="Basic and acidic residues" evidence="1">
    <location>
        <begin position="414"/>
        <end position="425"/>
    </location>
</feature>
<evidence type="ECO:0000313" key="4">
    <source>
        <dbReference type="Proteomes" id="UP001432075"/>
    </source>
</evidence>
<dbReference type="CDD" id="cd00081">
    <property type="entry name" value="Hint"/>
    <property type="match status" value="1"/>
</dbReference>
<feature type="region of interest" description="Disordered" evidence="1">
    <location>
        <begin position="1050"/>
        <end position="1084"/>
    </location>
</feature>
<dbReference type="Pfam" id="PF07591">
    <property type="entry name" value="PT-HINT"/>
    <property type="match status" value="1"/>
</dbReference>
<dbReference type="Proteomes" id="UP001432075">
    <property type="component" value="Chromosome"/>
</dbReference>
<dbReference type="RefSeq" id="WP_328776981.1">
    <property type="nucleotide sequence ID" value="NZ_CP108057.1"/>
</dbReference>
<feature type="region of interest" description="Disordered" evidence="1">
    <location>
        <begin position="59"/>
        <end position="87"/>
    </location>
</feature>
<feature type="region of interest" description="Disordered" evidence="1">
    <location>
        <begin position="888"/>
        <end position="914"/>
    </location>
</feature>
<feature type="domain" description="Hint" evidence="2">
    <location>
        <begin position="2070"/>
        <end position="2171"/>
    </location>
</feature>
<dbReference type="InterPro" id="IPR022385">
    <property type="entry name" value="Rhs_assc_core"/>
</dbReference>
<dbReference type="PANTHER" id="PTHR32305:SF17">
    <property type="entry name" value="TRNA NUCLEASE WAPA"/>
    <property type="match status" value="1"/>
</dbReference>
<feature type="compositionally biased region" description="Low complexity" evidence="1">
    <location>
        <begin position="1057"/>
        <end position="1068"/>
    </location>
</feature>
<dbReference type="InterPro" id="IPR050708">
    <property type="entry name" value="T6SS_VgrG/RHS"/>
</dbReference>
<feature type="region of interest" description="Disordered" evidence="1">
    <location>
        <begin position="763"/>
        <end position="785"/>
    </location>
</feature>
<dbReference type="InterPro" id="IPR030934">
    <property type="entry name" value="Intein_C"/>
</dbReference>
<feature type="compositionally biased region" description="Basic and acidic residues" evidence="1">
    <location>
        <begin position="59"/>
        <end position="69"/>
    </location>
</feature>
<dbReference type="SUPFAM" id="SSF51294">
    <property type="entry name" value="Hedgehog/intein (Hint) domain"/>
    <property type="match status" value="1"/>
</dbReference>
<dbReference type="InterPro" id="IPR006530">
    <property type="entry name" value="YD"/>
</dbReference>
<feature type="region of interest" description="Disordered" evidence="1">
    <location>
        <begin position="121"/>
        <end position="141"/>
    </location>
</feature>
<accession>A0ABZ1RT00</accession>
<feature type="compositionally biased region" description="Low complexity" evidence="1">
    <location>
        <begin position="128"/>
        <end position="141"/>
    </location>
</feature>
<evidence type="ECO:0000256" key="1">
    <source>
        <dbReference type="SAM" id="MobiDB-lite"/>
    </source>
</evidence>
<evidence type="ECO:0000313" key="3">
    <source>
        <dbReference type="EMBL" id="WUO49987.1"/>
    </source>
</evidence>
<keyword evidence="4" id="KW-1185">Reference proteome</keyword>
<feature type="region of interest" description="Disordered" evidence="1">
    <location>
        <begin position="411"/>
        <end position="438"/>
    </location>
</feature>